<dbReference type="OrthoDB" id="62853at2759"/>
<feature type="compositionally biased region" description="Basic and acidic residues" evidence="1">
    <location>
        <begin position="509"/>
        <end position="547"/>
    </location>
</feature>
<feature type="compositionally biased region" description="Basic residues" evidence="1">
    <location>
        <begin position="344"/>
        <end position="353"/>
    </location>
</feature>
<feature type="compositionally biased region" description="Low complexity" evidence="1">
    <location>
        <begin position="60"/>
        <end position="79"/>
    </location>
</feature>
<protein>
    <recommendedName>
        <fullName evidence="2">PWWP domain-containing protein</fullName>
    </recommendedName>
</protein>
<proteinExistence type="predicted"/>
<feature type="compositionally biased region" description="Basic and acidic residues" evidence="1">
    <location>
        <begin position="250"/>
        <end position="277"/>
    </location>
</feature>
<sequence length="598" mass="65384">MSEEAATTAAVDAQSPTTATEPTQADAAEPTETIVTKEDEETAGKQATTEVNAPEGNGTAEIAVAPGADAADATDAMAASGKKDGKRKSLGGVPEHKSKKLNKKKSMPTLHLECKPGEHYWARMKGHPSWPAMICDEEMLPESLLASRPVSTARPDGSLRDDFKEGGKNAKERTFPVMFLSTNEFSWMANTTLQPLTPEQCHELPKSKMTKALTHAYKLAAENHDIDFYKAELKAHEEERKRYIEELAADEAEKERKADEKAKADAEAIKEQEEGKKEKPKKKARKSKAADQDVEMEDAEAPKSTKKRKKDAESDAEGKHKKTPKVTKLNAPKTPNGEASAKKSSSKPKKKVSAPKEEDEEEAKPQMTEEERLQQREKAVLYLRHRLQKGFLSRDQAPQEHEMSSMAEFFGQLEHYENLEPSIIRVTKIHKVLKAIVKLHTIPKDEEFNFKKRSAAMLEVWNKKMEADGDGAAAAPAAASEEPKSAPAAPAEDEAVPETNGKATSAEPEAVKADAATKESAEKEVEHKPEEKGVEAADKVEEKVAEKADEEMTEQPVEEPAAAPVEKTNPGNDALDEAVDGEGDVSMQTAPETVAEAT</sequence>
<accession>A0A4U0TLP6</accession>
<evidence type="ECO:0000313" key="4">
    <source>
        <dbReference type="Proteomes" id="UP000308549"/>
    </source>
</evidence>
<feature type="compositionally biased region" description="Basic and acidic residues" evidence="1">
    <location>
        <begin position="363"/>
        <end position="375"/>
    </location>
</feature>
<dbReference type="EMBL" id="NAJL01000064">
    <property type="protein sequence ID" value="TKA22878.1"/>
    <property type="molecule type" value="Genomic_DNA"/>
</dbReference>
<dbReference type="AlphaFoldDB" id="A0A4U0TLP6"/>
<feature type="compositionally biased region" description="Acidic residues" evidence="1">
    <location>
        <begin position="548"/>
        <end position="557"/>
    </location>
</feature>
<dbReference type="SMART" id="SM00293">
    <property type="entry name" value="PWWP"/>
    <property type="match status" value="1"/>
</dbReference>
<feature type="compositionally biased region" description="Basic and acidic residues" evidence="1">
    <location>
        <begin position="157"/>
        <end position="167"/>
    </location>
</feature>
<feature type="region of interest" description="Disordered" evidence="1">
    <location>
        <begin position="250"/>
        <end position="375"/>
    </location>
</feature>
<dbReference type="InterPro" id="IPR000313">
    <property type="entry name" value="PWWP_dom"/>
</dbReference>
<feature type="compositionally biased region" description="Low complexity" evidence="1">
    <location>
        <begin position="471"/>
        <end position="490"/>
    </location>
</feature>
<reference evidence="3 4" key="1">
    <citation type="submission" date="2017-03" db="EMBL/GenBank/DDBJ databases">
        <title>Genomes of endolithic fungi from Antarctica.</title>
        <authorList>
            <person name="Coleine C."/>
            <person name="Masonjones S."/>
            <person name="Stajich J.E."/>
        </authorList>
    </citation>
    <scope>NUCLEOTIDE SEQUENCE [LARGE SCALE GENOMIC DNA]</scope>
    <source>
        <strain evidence="3 4">CCFEE 6315</strain>
    </source>
</reference>
<dbReference type="Pfam" id="PF00855">
    <property type="entry name" value="PWWP"/>
    <property type="match status" value="1"/>
</dbReference>
<comment type="caution">
    <text evidence="3">The sequence shown here is derived from an EMBL/GenBank/DDBJ whole genome shotgun (WGS) entry which is preliminary data.</text>
</comment>
<feature type="region of interest" description="Disordered" evidence="1">
    <location>
        <begin position="148"/>
        <end position="167"/>
    </location>
</feature>
<name>A0A4U0TLP6_9PEZI</name>
<gene>
    <name evidence="3" type="ORF">B0A50_07817</name>
</gene>
<feature type="domain" description="PWWP" evidence="2">
    <location>
        <begin position="116"/>
        <end position="199"/>
    </location>
</feature>
<evidence type="ECO:0000313" key="3">
    <source>
        <dbReference type="EMBL" id="TKA22878.1"/>
    </source>
</evidence>
<keyword evidence="4" id="KW-1185">Reference proteome</keyword>
<feature type="compositionally biased region" description="Basic residues" evidence="1">
    <location>
        <begin position="278"/>
        <end position="287"/>
    </location>
</feature>
<evidence type="ECO:0000259" key="2">
    <source>
        <dbReference type="PROSITE" id="PS50812"/>
    </source>
</evidence>
<evidence type="ECO:0000256" key="1">
    <source>
        <dbReference type="SAM" id="MobiDB-lite"/>
    </source>
</evidence>
<feature type="compositionally biased region" description="Polar residues" evidence="1">
    <location>
        <begin position="14"/>
        <end position="23"/>
    </location>
</feature>
<dbReference type="Gene3D" id="2.30.30.140">
    <property type="match status" value="1"/>
</dbReference>
<organism evidence="3 4">
    <name type="scientific">Salinomyces thailandicus</name>
    <dbReference type="NCBI Taxonomy" id="706561"/>
    <lineage>
        <taxon>Eukaryota</taxon>
        <taxon>Fungi</taxon>
        <taxon>Dikarya</taxon>
        <taxon>Ascomycota</taxon>
        <taxon>Pezizomycotina</taxon>
        <taxon>Dothideomycetes</taxon>
        <taxon>Dothideomycetidae</taxon>
        <taxon>Mycosphaerellales</taxon>
        <taxon>Teratosphaeriaceae</taxon>
        <taxon>Salinomyces</taxon>
    </lineage>
</organism>
<dbReference type="SUPFAM" id="SSF63748">
    <property type="entry name" value="Tudor/PWWP/MBT"/>
    <property type="match status" value="1"/>
</dbReference>
<feature type="region of interest" description="Disordered" evidence="1">
    <location>
        <begin position="471"/>
        <end position="598"/>
    </location>
</feature>
<dbReference type="PROSITE" id="PS50812">
    <property type="entry name" value="PWWP"/>
    <property type="match status" value="1"/>
</dbReference>
<dbReference type="Proteomes" id="UP000308549">
    <property type="component" value="Unassembled WGS sequence"/>
</dbReference>
<feature type="compositionally biased region" description="Acidic residues" evidence="1">
    <location>
        <begin position="574"/>
        <end position="583"/>
    </location>
</feature>
<feature type="region of interest" description="Disordered" evidence="1">
    <location>
        <begin position="1"/>
        <end position="104"/>
    </location>
</feature>